<keyword evidence="3" id="KW-1185">Reference proteome</keyword>
<dbReference type="STRING" id="1108044.GOOTI_187_00180"/>
<organism evidence="2 3">
    <name type="scientific">Gordonia otitidis (strain DSM 44809 / CCUG 52243 / JCM 12355 / NBRC 100426 / IFM 10032)</name>
    <dbReference type="NCBI Taxonomy" id="1108044"/>
    <lineage>
        <taxon>Bacteria</taxon>
        <taxon>Bacillati</taxon>
        <taxon>Actinomycetota</taxon>
        <taxon>Actinomycetes</taxon>
        <taxon>Mycobacteriales</taxon>
        <taxon>Gordoniaceae</taxon>
        <taxon>Gordonia</taxon>
    </lineage>
</organism>
<gene>
    <name evidence="2" type="ORF">GOOTI_187_00180</name>
</gene>
<keyword evidence="1" id="KW-0472">Membrane</keyword>
<dbReference type="AlphaFoldDB" id="H5TQX5"/>
<feature type="transmembrane region" description="Helical" evidence="1">
    <location>
        <begin position="100"/>
        <end position="118"/>
    </location>
</feature>
<keyword evidence="1" id="KW-1133">Transmembrane helix</keyword>
<feature type="transmembrane region" description="Helical" evidence="1">
    <location>
        <begin position="153"/>
        <end position="172"/>
    </location>
</feature>
<feature type="transmembrane region" description="Helical" evidence="1">
    <location>
        <begin position="67"/>
        <end position="88"/>
    </location>
</feature>
<keyword evidence="1" id="KW-0812">Transmembrane</keyword>
<comment type="caution">
    <text evidence="2">The sequence shown here is derived from an EMBL/GenBank/DDBJ whole genome shotgun (WGS) entry which is preliminary data.</text>
</comment>
<feature type="transmembrane region" description="Helical" evidence="1">
    <location>
        <begin position="184"/>
        <end position="204"/>
    </location>
</feature>
<proteinExistence type="predicted"/>
<dbReference type="EMBL" id="BAFB01000187">
    <property type="protein sequence ID" value="GAB35883.1"/>
    <property type="molecule type" value="Genomic_DNA"/>
</dbReference>
<feature type="transmembrane region" description="Helical" evidence="1">
    <location>
        <begin position="34"/>
        <end position="55"/>
    </location>
</feature>
<accession>H5TQX5</accession>
<sequence>MLLAHDVSSVLPMTDPVAPRIVSGMGFNLLESPITWAILGCEVGFWALLICGLSVRYLLRRRRASSLILLLLPLVDLMLLVAVAVDLARGSDVTTVHKIAGVYLGVTVAFGHSVIRWADARFAYRFAGGPAPAKAPKGGPVALRKEIADFGRWLLAAAVAAGAALLLTVTVANPHQAESLRGMFPMLGVITVIWLLTGPVWAMFSASDD</sequence>
<dbReference type="Proteomes" id="UP000005038">
    <property type="component" value="Unassembled WGS sequence"/>
</dbReference>
<protein>
    <submittedName>
        <fullName evidence="2">Uncharacterized protein</fullName>
    </submittedName>
</protein>
<evidence type="ECO:0000313" key="3">
    <source>
        <dbReference type="Proteomes" id="UP000005038"/>
    </source>
</evidence>
<name>H5TQX5_GORO1</name>
<evidence type="ECO:0000313" key="2">
    <source>
        <dbReference type="EMBL" id="GAB35883.1"/>
    </source>
</evidence>
<reference evidence="2" key="1">
    <citation type="submission" date="2012-02" db="EMBL/GenBank/DDBJ databases">
        <title>Whole genome shotgun sequence of Gordonia otitidis NBRC 100426.</title>
        <authorList>
            <person name="Yoshida I."/>
            <person name="Hosoyama A."/>
            <person name="Tsuchikane K."/>
            <person name="Katsumata H."/>
            <person name="Yamazaki S."/>
            <person name="Fujita N."/>
        </authorList>
    </citation>
    <scope>NUCLEOTIDE SEQUENCE [LARGE SCALE GENOMIC DNA]</scope>
    <source>
        <strain evidence="2">NBRC 100426</strain>
    </source>
</reference>
<evidence type="ECO:0000256" key="1">
    <source>
        <dbReference type="SAM" id="Phobius"/>
    </source>
</evidence>